<comment type="cofactor">
    <cofactor evidence="1">
        <name>FAD</name>
        <dbReference type="ChEBI" id="CHEBI:57692"/>
    </cofactor>
</comment>
<evidence type="ECO:0000256" key="1">
    <source>
        <dbReference type="ARBA" id="ARBA00001974"/>
    </source>
</evidence>
<comment type="caution">
    <text evidence="8">The sequence shown here is derived from an EMBL/GenBank/DDBJ whole genome shotgun (WGS) entry which is preliminary data.</text>
</comment>
<keyword evidence="4" id="KW-0274">FAD</keyword>
<evidence type="ECO:0000256" key="6">
    <source>
        <dbReference type="SAM" id="MobiDB-lite"/>
    </source>
</evidence>
<feature type="region of interest" description="Disordered" evidence="6">
    <location>
        <begin position="1"/>
        <end position="32"/>
    </location>
</feature>
<proteinExistence type="inferred from homology"/>
<dbReference type="Pfam" id="PF00732">
    <property type="entry name" value="GMC_oxred_N"/>
    <property type="match status" value="1"/>
</dbReference>
<dbReference type="InterPro" id="IPR052542">
    <property type="entry name" value="Cholesterol_Oxidase"/>
</dbReference>
<evidence type="ECO:0000256" key="5">
    <source>
        <dbReference type="ARBA" id="ARBA00023002"/>
    </source>
</evidence>
<reference evidence="8 9" key="1">
    <citation type="submission" date="2020-03" db="EMBL/GenBank/DDBJ databases">
        <title>WGS of the type strain of Planosporangium spp.</title>
        <authorList>
            <person name="Thawai C."/>
        </authorList>
    </citation>
    <scope>NUCLEOTIDE SEQUENCE [LARGE SCALE GENOMIC DNA]</scope>
    <source>
        <strain evidence="8 9">TBRC 5610</strain>
    </source>
</reference>
<dbReference type="Gene3D" id="3.30.410.10">
    <property type="entry name" value="Cholesterol Oxidase, domain 2"/>
    <property type="match status" value="1"/>
</dbReference>
<name>A0ABX0XV69_9ACTN</name>
<dbReference type="PANTHER" id="PTHR47470">
    <property type="entry name" value="CHOLESTEROL OXIDASE"/>
    <property type="match status" value="1"/>
</dbReference>
<dbReference type="Proteomes" id="UP000722989">
    <property type="component" value="Unassembled WGS sequence"/>
</dbReference>
<evidence type="ECO:0000313" key="8">
    <source>
        <dbReference type="EMBL" id="NJC69931.1"/>
    </source>
</evidence>
<keyword evidence="5" id="KW-0560">Oxidoreductase</keyword>
<gene>
    <name evidence="8" type="ORF">HC031_09420</name>
</gene>
<protein>
    <submittedName>
        <fullName evidence="8">GMC family oxidoreductase</fullName>
    </submittedName>
</protein>
<dbReference type="InterPro" id="IPR036188">
    <property type="entry name" value="FAD/NAD-bd_sf"/>
</dbReference>
<organism evidence="8 9">
    <name type="scientific">Planosporangium thailandense</name>
    <dbReference type="NCBI Taxonomy" id="765197"/>
    <lineage>
        <taxon>Bacteria</taxon>
        <taxon>Bacillati</taxon>
        <taxon>Actinomycetota</taxon>
        <taxon>Actinomycetes</taxon>
        <taxon>Micromonosporales</taxon>
        <taxon>Micromonosporaceae</taxon>
        <taxon>Planosporangium</taxon>
    </lineage>
</organism>
<evidence type="ECO:0000313" key="9">
    <source>
        <dbReference type="Proteomes" id="UP000722989"/>
    </source>
</evidence>
<keyword evidence="9" id="KW-1185">Reference proteome</keyword>
<comment type="similarity">
    <text evidence="2">Belongs to the GMC oxidoreductase family.</text>
</comment>
<dbReference type="Gene3D" id="3.50.50.60">
    <property type="entry name" value="FAD/NAD(P)-binding domain"/>
    <property type="match status" value="1"/>
</dbReference>
<feature type="domain" description="Glucose-methanol-choline oxidoreductase N-terminal" evidence="7">
    <location>
        <begin position="132"/>
        <end position="425"/>
    </location>
</feature>
<dbReference type="InterPro" id="IPR000172">
    <property type="entry name" value="GMC_OxRdtase_N"/>
</dbReference>
<dbReference type="SUPFAM" id="SSF51905">
    <property type="entry name" value="FAD/NAD(P)-binding domain"/>
    <property type="match status" value="1"/>
</dbReference>
<keyword evidence="3" id="KW-0285">Flavoprotein</keyword>
<dbReference type="PANTHER" id="PTHR47470:SF1">
    <property type="entry name" value="FAD-DEPENDENT OXIDOREDUCTASE 2 FAD BINDING DOMAIN-CONTAINING PROTEIN"/>
    <property type="match status" value="1"/>
</dbReference>
<evidence type="ECO:0000259" key="7">
    <source>
        <dbReference type="Pfam" id="PF00732"/>
    </source>
</evidence>
<evidence type="ECO:0000256" key="2">
    <source>
        <dbReference type="ARBA" id="ARBA00010790"/>
    </source>
</evidence>
<dbReference type="EMBL" id="JAATVY010000004">
    <property type="protein sequence ID" value="NJC69931.1"/>
    <property type="molecule type" value="Genomic_DNA"/>
</dbReference>
<evidence type="ECO:0000256" key="4">
    <source>
        <dbReference type="ARBA" id="ARBA00022827"/>
    </source>
</evidence>
<sequence length="610" mass="63088">MTESLVTAVLPPRGAETSVGGHGDSSVTSRPGNLLERADRTVHSIPAPLRYARLSRAHQDCSLRECVASSRCREHWSRPPTGGNTVESQASFGRRRLLTGALGLAATAATGSVIRPGAGWSSTEQQTATTTALIVGAGYAGCVAALRLAQAGVQSVILERGLSWPITPNGTTFATAAKPDGRAAWLSTTSPFTKATLPVYTGVLETYQANGIAALAGAGVGGGSLVNSGVMMEPSENLFNKSFGGTLDYAEMTRVWYPRAHGLIGVAQMPEDVLNSSYYQAALSFYKEIGAAGYSPVKLDMAVDWDTVRQEMAGTKVASFIINDGIWGCNSGAKRSVDRTILASALATGRTSVQTLCRVTDIVPRGTGYVVGYDRIDTSGNVVSHATITTKYVILAAGSLGTTRLLVRAKALGQLPNLDSSVGTNWGNNGDNNALRTGMAYNNPTQGGPSGIAMTDWTANTVGPVTLLNFPWRTPPADGSGAVATLGLSYVPGLGSFAYNSATDSVDLTWPASDPAASSVTQAVTQTLNKLNAADPPSTTSFVNAQMTSHTCGGVSIGRSANSFGAVNGYRNLYVFDSALLPGSTGAVPPALTVTALADRCATALAASAC</sequence>
<accession>A0ABX0XV69</accession>
<evidence type="ECO:0000256" key="3">
    <source>
        <dbReference type="ARBA" id="ARBA00022630"/>
    </source>
</evidence>
<dbReference type="SUPFAM" id="SSF54373">
    <property type="entry name" value="FAD-linked reductases, C-terminal domain"/>
    <property type="match status" value="1"/>
</dbReference>